<protein>
    <submittedName>
        <fullName evidence="2">Uncharacterized protein</fullName>
    </submittedName>
</protein>
<name>A0ABD2XN64_9HYME</name>
<evidence type="ECO:0000313" key="3">
    <source>
        <dbReference type="Proteomes" id="UP001627154"/>
    </source>
</evidence>
<proteinExistence type="predicted"/>
<dbReference type="Proteomes" id="UP001627154">
    <property type="component" value="Unassembled WGS sequence"/>
</dbReference>
<sequence length="142" mass="16113">MQPAAYAYIRIRGFRIQKHDDDDDDAGEEEEDEARIPTVALSRALLCVIPGTKFPMKIVERRAAMITLCRRRIYNNDNITLTYHERGRAEWQAGAPVSRVERRPSRWPGSRARVDPPRGSDFGPACGAMHTNIHIGKLCARI</sequence>
<reference evidence="2 3" key="1">
    <citation type="journal article" date="2024" name="bioRxiv">
        <title>A reference genome for Trichogramma kaykai: A tiny desert-dwelling parasitoid wasp with competing sex-ratio distorters.</title>
        <authorList>
            <person name="Culotta J."/>
            <person name="Lindsey A.R."/>
        </authorList>
    </citation>
    <scope>NUCLEOTIDE SEQUENCE [LARGE SCALE GENOMIC DNA]</scope>
    <source>
        <strain evidence="2 3">KSX58</strain>
    </source>
</reference>
<accession>A0ABD2XN64</accession>
<dbReference type="EMBL" id="JBJJXI010000019">
    <property type="protein sequence ID" value="KAL3406242.1"/>
    <property type="molecule type" value="Genomic_DNA"/>
</dbReference>
<organism evidence="2 3">
    <name type="scientific">Trichogramma kaykai</name>
    <dbReference type="NCBI Taxonomy" id="54128"/>
    <lineage>
        <taxon>Eukaryota</taxon>
        <taxon>Metazoa</taxon>
        <taxon>Ecdysozoa</taxon>
        <taxon>Arthropoda</taxon>
        <taxon>Hexapoda</taxon>
        <taxon>Insecta</taxon>
        <taxon>Pterygota</taxon>
        <taxon>Neoptera</taxon>
        <taxon>Endopterygota</taxon>
        <taxon>Hymenoptera</taxon>
        <taxon>Apocrita</taxon>
        <taxon>Proctotrupomorpha</taxon>
        <taxon>Chalcidoidea</taxon>
        <taxon>Trichogrammatidae</taxon>
        <taxon>Trichogramma</taxon>
    </lineage>
</organism>
<dbReference type="AlphaFoldDB" id="A0ABD2XN64"/>
<feature type="region of interest" description="Disordered" evidence="1">
    <location>
        <begin position="95"/>
        <end position="119"/>
    </location>
</feature>
<evidence type="ECO:0000256" key="1">
    <source>
        <dbReference type="SAM" id="MobiDB-lite"/>
    </source>
</evidence>
<comment type="caution">
    <text evidence="2">The sequence shown here is derived from an EMBL/GenBank/DDBJ whole genome shotgun (WGS) entry which is preliminary data.</text>
</comment>
<keyword evidence="3" id="KW-1185">Reference proteome</keyword>
<gene>
    <name evidence="2" type="ORF">TKK_001600</name>
</gene>
<evidence type="ECO:0000313" key="2">
    <source>
        <dbReference type="EMBL" id="KAL3406242.1"/>
    </source>
</evidence>